<feature type="transmembrane region" description="Helical" evidence="8">
    <location>
        <begin position="154"/>
        <end position="171"/>
    </location>
</feature>
<feature type="transmembrane region" description="Helical" evidence="8">
    <location>
        <begin position="302"/>
        <end position="322"/>
    </location>
</feature>
<comment type="subcellular location">
    <subcellularLocation>
        <location evidence="1">Cell membrane</location>
        <topology evidence="1">Multi-pass membrane protein</topology>
    </subcellularLocation>
</comment>
<feature type="transmembrane region" description="Helical" evidence="8">
    <location>
        <begin position="199"/>
        <end position="221"/>
    </location>
</feature>
<dbReference type="AlphaFoldDB" id="A0AAV3K6L8"/>
<keyword evidence="2" id="KW-0813">Transport</keyword>
<evidence type="ECO:0000256" key="1">
    <source>
        <dbReference type="ARBA" id="ARBA00004651"/>
    </source>
</evidence>
<proteinExistence type="predicted"/>
<feature type="transmembrane region" description="Helical" evidence="8">
    <location>
        <begin position="227"/>
        <end position="249"/>
    </location>
</feature>
<dbReference type="Gene3D" id="1.10.3860.10">
    <property type="entry name" value="Sodium:dicarboxylate symporter"/>
    <property type="match status" value="1"/>
</dbReference>
<evidence type="ECO:0000256" key="8">
    <source>
        <dbReference type="SAM" id="Phobius"/>
    </source>
</evidence>
<dbReference type="GO" id="GO:0015293">
    <property type="term" value="F:symporter activity"/>
    <property type="evidence" value="ECO:0007669"/>
    <property type="project" value="UniProtKB-KW"/>
</dbReference>
<protein>
    <submittedName>
        <fullName evidence="9">Proton glutamate symport protein</fullName>
    </submittedName>
</protein>
<evidence type="ECO:0000313" key="9">
    <source>
        <dbReference type="EMBL" id="ERO56355.1"/>
    </source>
</evidence>
<keyword evidence="7 8" id="KW-0472">Membrane</keyword>
<sequence>MPKISLLWQIVIGLFLGICIGLFLNQHQEYSHWIIEQVLQPAGDIFIKLMKMIVIPIVFSCLIVGIAGHGDSKSMGRLGIKTITYFLSVTTIAILCGLVVGNVIKPGEGVDMSSVVKTPVSGIGGTAAHGHGLGQVILGIIPDNIVSAMASGNLLPVIFFAVIFSLGLTAVEKSKKETIITVFSGIADAMFRVTSMIMAYSPIGIFGMMGVTVSTFGAASLLPLVKLIVTTYITALLFVLVIFGLIARFSGINVFSLIKFIRSELVLAFSSASSASVLPQIMQKVERFGADKSITSFVVPTGYSFNLDGASLFLGIGTLFIAQIYNIHLSLSDQLVLVATMVITSKGAAGVPGFMFVILSVTLSSVGIPLEGIAFIAGVYRLMDMPNTALNVLGNELAPLVIAKWESKFDAQRHQQALTSR</sequence>
<keyword evidence="3" id="KW-1003">Cell membrane</keyword>
<dbReference type="SUPFAM" id="SSF118215">
    <property type="entry name" value="Proton glutamate symport protein"/>
    <property type="match status" value="1"/>
</dbReference>
<dbReference type="Proteomes" id="UP000017142">
    <property type="component" value="Unassembled WGS sequence"/>
</dbReference>
<dbReference type="PROSITE" id="PS00714">
    <property type="entry name" value="NA_DICARBOXYL_SYMP_2"/>
    <property type="match status" value="1"/>
</dbReference>
<evidence type="ECO:0000256" key="3">
    <source>
        <dbReference type="ARBA" id="ARBA00022475"/>
    </source>
</evidence>
<name>A0AAV3K6L8_9GAMM</name>
<dbReference type="PANTHER" id="PTHR42865">
    <property type="entry name" value="PROTON/GLUTAMATE-ASPARTATE SYMPORTER"/>
    <property type="match status" value="1"/>
</dbReference>
<feature type="transmembrane region" description="Helical" evidence="8">
    <location>
        <begin position="82"/>
        <end position="104"/>
    </location>
</feature>
<comment type="caution">
    <text evidence="9">The sequence shown here is derived from an EMBL/GenBank/DDBJ whole genome shotgun (WGS) entry which is preliminary data.</text>
</comment>
<dbReference type="GeneID" id="43517413"/>
<evidence type="ECO:0000256" key="6">
    <source>
        <dbReference type="ARBA" id="ARBA00022989"/>
    </source>
</evidence>
<dbReference type="InterPro" id="IPR001991">
    <property type="entry name" value="Na-dicarboxylate_symporter"/>
</dbReference>
<reference evidence="10" key="1">
    <citation type="journal article" date="2013" name="Diversity">
        <title>Genome Sequence of Dickeya solani, a New soft Rot Pathogen of Potato, Suggests its Emergence May Be Related to a Novel Combination of Non-Ribosomal Peptide/Polyketide Synthetase Clusters.</title>
        <authorList>
            <person name="Garlant L."/>
            <person name="Koskinen P."/>
            <person name="Rouhiainen L."/>
            <person name="Laine P."/>
            <person name="Paulin L."/>
            <person name="Auvinen P."/>
            <person name="Holm L."/>
            <person name="Pirhonen M."/>
        </authorList>
    </citation>
    <scope>NUCLEOTIDE SEQUENCE [LARGE SCALE GENOMIC DNA]</scope>
    <source>
        <strain evidence="10">D s0432-1</strain>
    </source>
</reference>
<dbReference type="PRINTS" id="PR00173">
    <property type="entry name" value="EDTRNSPORT"/>
</dbReference>
<gene>
    <name evidence="9" type="ORF">A544_2903</name>
</gene>
<evidence type="ECO:0000256" key="5">
    <source>
        <dbReference type="ARBA" id="ARBA00022847"/>
    </source>
</evidence>
<dbReference type="FunFam" id="1.10.3860.10:FF:000001">
    <property type="entry name" value="C4-dicarboxylate transport protein"/>
    <property type="match status" value="1"/>
</dbReference>
<dbReference type="EMBL" id="AMWE01000004">
    <property type="protein sequence ID" value="ERO56355.1"/>
    <property type="molecule type" value="Genomic_DNA"/>
</dbReference>
<dbReference type="Pfam" id="PF00375">
    <property type="entry name" value="SDF"/>
    <property type="match status" value="1"/>
</dbReference>
<dbReference type="PANTHER" id="PTHR42865:SF7">
    <property type="entry name" value="PROTON_GLUTAMATE-ASPARTATE SYMPORTER"/>
    <property type="match status" value="1"/>
</dbReference>
<dbReference type="RefSeq" id="WP_022634301.1">
    <property type="nucleotide sequence ID" value="NZ_AMWE01000004.1"/>
</dbReference>
<dbReference type="InterPro" id="IPR018107">
    <property type="entry name" value="Na-dicarboxylate_symporter_CS"/>
</dbReference>
<evidence type="ECO:0000313" key="10">
    <source>
        <dbReference type="Proteomes" id="UP000017142"/>
    </source>
</evidence>
<feature type="transmembrane region" description="Helical" evidence="8">
    <location>
        <begin position="45"/>
        <end position="70"/>
    </location>
</feature>
<evidence type="ECO:0000256" key="2">
    <source>
        <dbReference type="ARBA" id="ARBA00022448"/>
    </source>
</evidence>
<dbReference type="InterPro" id="IPR036458">
    <property type="entry name" value="Na:dicarbo_symporter_sf"/>
</dbReference>
<organism evidence="9 10">
    <name type="scientific">Dickeya solani D s0432-1</name>
    <dbReference type="NCBI Taxonomy" id="1231725"/>
    <lineage>
        <taxon>Bacteria</taxon>
        <taxon>Pseudomonadati</taxon>
        <taxon>Pseudomonadota</taxon>
        <taxon>Gammaproteobacteria</taxon>
        <taxon>Enterobacterales</taxon>
        <taxon>Pectobacteriaceae</taxon>
        <taxon>Dickeya</taxon>
    </lineage>
</organism>
<evidence type="ECO:0000256" key="4">
    <source>
        <dbReference type="ARBA" id="ARBA00022692"/>
    </source>
</evidence>
<feature type="transmembrane region" description="Helical" evidence="8">
    <location>
        <begin position="357"/>
        <end position="380"/>
    </location>
</feature>
<dbReference type="GO" id="GO:0005886">
    <property type="term" value="C:plasma membrane"/>
    <property type="evidence" value="ECO:0007669"/>
    <property type="project" value="UniProtKB-SubCell"/>
</dbReference>
<feature type="transmembrane region" description="Helical" evidence="8">
    <location>
        <begin position="7"/>
        <end position="25"/>
    </location>
</feature>
<dbReference type="GO" id="GO:0006835">
    <property type="term" value="P:dicarboxylic acid transport"/>
    <property type="evidence" value="ECO:0007669"/>
    <property type="project" value="TreeGrafter"/>
</dbReference>
<dbReference type="PROSITE" id="PS00713">
    <property type="entry name" value="NA_DICARBOXYL_SYMP_1"/>
    <property type="match status" value="1"/>
</dbReference>
<keyword evidence="5" id="KW-0769">Symport</keyword>
<keyword evidence="6 8" id="KW-1133">Transmembrane helix</keyword>
<accession>A0AAV3K6L8</accession>
<keyword evidence="4 8" id="KW-0812">Transmembrane</keyword>
<evidence type="ECO:0000256" key="7">
    <source>
        <dbReference type="ARBA" id="ARBA00023136"/>
    </source>
</evidence>